<evidence type="ECO:0000313" key="1">
    <source>
        <dbReference type="EMBL" id="GAA1753890.1"/>
    </source>
</evidence>
<keyword evidence="2" id="KW-1185">Reference proteome</keyword>
<dbReference type="EMBL" id="BAAANH010000002">
    <property type="protein sequence ID" value="GAA1753890.1"/>
    <property type="molecule type" value="Genomic_DNA"/>
</dbReference>
<organism evidence="1 2">
    <name type="scientific">Agromyces humatus</name>
    <dbReference type="NCBI Taxonomy" id="279573"/>
    <lineage>
        <taxon>Bacteria</taxon>
        <taxon>Bacillati</taxon>
        <taxon>Actinomycetota</taxon>
        <taxon>Actinomycetes</taxon>
        <taxon>Micrococcales</taxon>
        <taxon>Microbacteriaceae</taxon>
        <taxon>Agromyces</taxon>
    </lineage>
</organism>
<gene>
    <name evidence="1" type="ORF">GCM10009747_09640</name>
</gene>
<proteinExistence type="predicted"/>
<dbReference type="Proteomes" id="UP001500506">
    <property type="component" value="Unassembled WGS sequence"/>
</dbReference>
<evidence type="ECO:0000313" key="2">
    <source>
        <dbReference type="Proteomes" id="UP001500506"/>
    </source>
</evidence>
<comment type="caution">
    <text evidence="1">The sequence shown here is derived from an EMBL/GenBank/DDBJ whole genome shotgun (WGS) entry which is preliminary data.</text>
</comment>
<sequence length="95" mass="10146">MTKKANTSAITATKFRHANSINMASQTGTVLAVAPDARYATPLATVNKVKVAESGHSGPLHCRAEGPRSMRIVLPATELTHACLRYRLVSTVELS</sequence>
<protein>
    <submittedName>
        <fullName evidence="1">Uncharacterized protein</fullName>
    </submittedName>
</protein>
<reference evidence="1 2" key="1">
    <citation type="journal article" date="2019" name="Int. J. Syst. Evol. Microbiol.">
        <title>The Global Catalogue of Microorganisms (GCM) 10K type strain sequencing project: providing services to taxonomists for standard genome sequencing and annotation.</title>
        <authorList>
            <consortium name="The Broad Institute Genomics Platform"/>
            <consortium name="The Broad Institute Genome Sequencing Center for Infectious Disease"/>
            <person name="Wu L."/>
            <person name="Ma J."/>
        </authorList>
    </citation>
    <scope>NUCLEOTIDE SEQUENCE [LARGE SCALE GENOMIC DNA]</scope>
    <source>
        <strain evidence="1 2">JCM 14319</strain>
    </source>
</reference>
<name>A0ABN2KE83_9MICO</name>
<accession>A0ABN2KE83</accession>